<evidence type="ECO:0000256" key="6">
    <source>
        <dbReference type="SAM" id="Coils"/>
    </source>
</evidence>
<evidence type="ECO:0000259" key="7">
    <source>
        <dbReference type="Pfam" id="PF03755"/>
    </source>
</evidence>
<dbReference type="Pfam" id="PF08340">
    <property type="entry name" value="YicC-like_C"/>
    <property type="match status" value="1"/>
</dbReference>
<comment type="cofactor">
    <cofactor evidence="1">
        <name>a divalent metal cation</name>
        <dbReference type="ChEBI" id="CHEBI:60240"/>
    </cofactor>
</comment>
<dbReference type="EMBL" id="DTDR01000112">
    <property type="protein sequence ID" value="HGK63800.1"/>
    <property type="molecule type" value="Genomic_DNA"/>
</dbReference>
<evidence type="ECO:0000259" key="8">
    <source>
        <dbReference type="Pfam" id="PF08340"/>
    </source>
</evidence>
<evidence type="ECO:0000313" key="9">
    <source>
        <dbReference type="EMBL" id="HGK63800.1"/>
    </source>
</evidence>
<gene>
    <name evidence="9" type="ORF">ENU74_04325</name>
</gene>
<feature type="coiled-coil region" evidence="6">
    <location>
        <begin position="185"/>
        <end position="216"/>
    </location>
</feature>
<keyword evidence="2" id="KW-0540">Nuclease</keyword>
<dbReference type="NCBIfam" id="TIGR00255">
    <property type="entry name" value="YicC/YloC family endoribonuclease"/>
    <property type="match status" value="1"/>
</dbReference>
<evidence type="ECO:0000256" key="3">
    <source>
        <dbReference type="ARBA" id="ARBA00022759"/>
    </source>
</evidence>
<keyword evidence="4" id="KW-0378">Hydrolase</keyword>
<dbReference type="PANTHER" id="PTHR30636:SF3">
    <property type="entry name" value="UPF0701 PROTEIN YICC"/>
    <property type="match status" value="1"/>
</dbReference>
<evidence type="ECO:0000256" key="2">
    <source>
        <dbReference type="ARBA" id="ARBA00022722"/>
    </source>
</evidence>
<protein>
    <submittedName>
        <fullName evidence="9">YicC family protein</fullName>
    </submittedName>
</protein>
<comment type="similarity">
    <text evidence="5">Belongs to the YicC/YloC family.</text>
</comment>
<proteinExistence type="inferred from homology"/>
<keyword evidence="6" id="KW-0175">Coiled coil</keyword>
<evidence type="ECO:0000256" key="1">
    <source>
        <dbReference type="ARBA" id="ARBA00001968"/>
    </source>
</evidence>
<evidence type="ECO:0000256" key="4">
    <source>
        <dbReference type="ARBA" id="ARBA00022801"/>
    </source>
</evidence>
<feature type="domain" description="Endoribonuclease YicC-like C-terminal" evidence="8">
    <location>
        <begin position="177"/>
        <end position="292"/>
    </location>
</feature>
<dbReference type="Pfam" id="PF03755">
    <property type="entry name" value="YicC-like_N"/>
    <property type="match status" value="1"/>
</dbReference>
<comment type="caution">
    <text evidence="9">The sequence shown here is derived from an EMBL/GenBank/DDBJ whole genome shotgun (WGS) entry which is preliminary data.</text>
</comment>
<accession>A0A7V3ZVP8</accession>
<organism evidence="9">
    <name type="scientific">candidate division WOR-3 bacterium</name>
    <dbReference type="NCBI Taxonomy" id="2052148"/>
    <lineage>
        <taxon>Bacteria</taxon>
        <taxon>Bacteria division WOR-3</taxon>
    </lineage>
</organism>
<dbReference type="GO" id="GO:0016787">
    <property type="term" value="F:hydrolase activity"/>
    <property type="evidence" value="ECO:0007669"/>
    <property type="project" value="UniProtKB-KW"/>
</dbReference>
<feature type="coiled-coil region" evidence="6">
    <location>
        <begin position="115"/>
        <end position="146"/>
    </location>
</feature>
<evidence type="ECO:0000256" key="5">
    <source>
        <dbReference type="ARBA" id="ARBA00035648"/>
    </source>
</evidence>
<dbReference type="PANTHER" id="PTHR30636">
    <property type="entry name" value="UPF0701 PROTEIN YICC"/>
    <property type="match status" value="1"/>
</dbReference>
<dbReference type="InterPro" id="IPR013527">
    <property type="entry name" value="YicC-like_N"/>
</dbReference>
<dbReference type="GO" id="GO:0004521">
    <property type="term" value="F:RNA endonuclease activity"/>
    <property type="evidence" value="ECO:0007669"/>
    <property type="project" value="InterPro"/>
</dbReference>
<dbReference type="AlphaFoldDB" id="A0A7V3ZVP8"/>
<keyword evidence="3" id="KW-0255">Endonuclease</keyword>
<feature type="domain" description="Endoribonuclease YicC-like N-terminal" evidence="7">
    <location>
        <begin position="2"/>
        <end position="149"/>
    </location>
</feature>
<name>A0A7V3ZVP8_UNCW3</name>
<dbReference type="InterPro" id="IPR005229">
    <property type="entry name" value="YicC/YloC-like"/>
</dbReference>
<sequence length="292" mass="34518">MIRSMTGIGEAHGYGINVEIKSFNHKHLELAMKIPERLRGAEAEIKEWIKNRIKRGYLQVSINLEEKQTSEEEFTYDKDLVENILKVSNRLKEKYNLKGEVDINFLLTFPGVLKVEKKEQNNRLLLENLKKVFNKALTNLIRMREKEGRFICKEFKRRIRRIISLVKLIEGRIPNKLKEKENNLKARLNINNNMDNNKKEELKQKILQEISLIQEKIDIAEECSRLNSHAQLFLNTLKEKEASGRKLEFILSEMIRELETLSSKARDFYISEKVILIKEEVDKIREQVRNVE</sequence>
<reference evidence="9" key="1">
    <citation type="journal article" date="2020" name="mSystems">
        <title>Genome- and Community-Level Interaction Insights into Carbon Utilization and Element Cycling Functions of Hydrothermarchaeota in Hydrothermal Sediment.</title>
        <authorList>
            <person name="Zhou Z."/>
            <person name="Liu Y."/>
            <person name="Xu W."/>
            <person name="Pan J."/>
            <person name="Luo Z.H."/>
            <person name="Li M."/>
        </authorList>
    </citation>
    <scope>NUCLEOTIDE SEQUENCE [LARGE SCALE GENOMIC DNA]</scope>
    <source>
        <strain evidence="9">SpSt-697</strain>
    </source>
</reference>
<dbReference type="InterPro" id="IPR013551">
    <property type="entry name" value="YicC-like_C"/>
</dbReference>